<dbReference type="Gene3D" id="3.90.1570.10">
    <property type="entry name" value="tt1808, chain A"/>
    <property type="match status" value="1"/>
</dbReference>
<keyword evidence="2" id="KW-0255">Endonuclease</keyword>
<dbReference type="CDD" id="cd06260">
    <property type="entry name" value="DUF820-like"/>
    <property type="match status" value="1"/>
</dbReference>
<name>A0ABU5ZBR1_9FLAO</name>
<comment type="caution">
    <text evidence="2">The sequence shown here is derived from an EMBL/GenBank/DDBJ whole genome shotgun (WGS) entry which is preliminary data.</text>
</comment>
<organism evidence="2 3">
    <name type="scientific">Capnocytophaga gingivalis</name>
    <dbReference type="NCBI Taxonomy" id="1017"/>
    <lineage>
        <taxon>Bacteria</taxon>
        <taxon>Pseudomonadati</taxon>
        <taxon>Bacteroidota</taxon>
        <taxon>Flavobacteriia</taxon>
        <taxon>Flavobacteriales</taxon>
        <taxon>Flavobacteriaceae</taxon>
        <taxon>Capnocytophaga</taxon>
    </lineage>
</organism>
<dbReference type="Proteomes" id="UP001311730">
    <property type="component" value="Unassembled WGS sequence"/>
</dbReference>
<dbReference type="PANTHER" id="PTHR36558">
    <property type="entry name" value="GLR1098 PROTEIN"/>
    <property type="match status" value="1"/>
</dbReference>
<gene>
    <name evidence="2" type="ORF">VJJ08_13890</name>
</gene>
<dbReference type="InterPro" id="IPR008538">
    <property type="entry name" value="Uma2"/>
</dbReference>
<keyword evidence="2" id="KW-0540">Nuclease</keyword>
<evidence type="ECO:0000313" key="2">
    <source>
        <dbReference type="EMBL" id="MEB3076379.1"/>
    </source>
</evidence>
<dbReference type="EMBL" id="JAYKBW010000019">
    <property type="protein sequence ID" value="MEB3076379.1"/>
    <property type="molecule type" value="Genomic_DNA"/>
</dbReference>
<dbReference type="GO" id="GO:0004519">
    <property type="term" value="F:endonuclease activity"/>
    <property type="evidence" value="ECO:0007669"/>
    <property type="project" value="UniProtKB-KW"/>
</dbReference>
<feature type="domain" description="Putative restriction endonuclease" evidence="1">
    <location>
        <begin position="20"/>
        <end position="186"/>
    </location>
</feature>
<protein>
    <submittedName>
        <fullName evidence="2">Uma2 family endonuclease</fullName>
    </submittedName>
</protein>
<reference evidence="2 3" key="1">
    <citation type="submission" date="2023-12" db="EMBL/GenBank/DDBJ databases">
        <title>Genomic sequences of Capnocytophaga and Parvimonas strains.</title>
        <authorList>
            <person name="Watt R.M."/>
            <person name="Wang M."/>
            <person name="Yang T."/>
            <person name="Tong W.M."/>
        </authorList>
    </citation>
    <scope>NUCLEOTIDE SEQUENCE [LARGE SCALE GENOMIC DNA]</scope>
    <source>
        <strain evidence="2 3">CCUG 13096</strain>
    </source>
</reference>
<dbReference type="InterPro" id="IPR012296">
    <property type="entry name" value="Nuclease_put_TT1808"/>
</dbReference>
<dbReference type="InterPro" id="IPR011335">
    <property type="entry name" value="Restrct_endonuc-II-like"/>
</dbReference>
<sequence>MEISNINQLDLNSNIYTYADYLLWQFKQRVEILKGRIFKMAGANINHQKISRNLTTELYPFFKGKQCQLFYAPFDVVLPSREGEENTVVQPDLCVVCDPKKLADGKRCLGAPDLIVEILSPGNARHDTDDKFHLYEEAGVGEYWIVRPNDKEVNVFVLENGTYRGLAPIAEGKTIHSVKFPELSINTKPIFEE</sequence>
<evidence type="ECO:0000313" key="3">
    <source>
        <dbReference type="Proteomes" id="UP001311730"/>
    </source>
</evidence>
<dbReference type="PANTHER" id="PTHR36558:SF1">
    <property type="entry name" value="RESTRICTION ENDONUCLEASE DOMAIN-CONTAINING PROTEIN-RELATED"/>
    <property type="match status" value="1"/>
</dbReference>
<dbReference type="SUPFAM" id="SSF52980">
    <property type="entry name" value="Restriction endonuclease-like"/>
    <property type="match status" value="1"/>
</dbReference>
<accession>A0ABU5ZBR1</accession>
<proteinExistence type="predicted"/>
<dbReference type="Pfam" id="PF05685">
    <property type="entry name" value="Uma2"/>
    <property type="match status" value="1"/>
</dbReference>
<keyword evidence="2" id="KW-0378">Hydrolase</keyword>
<evidence type="ECO:0000259" key="1">
    <source>
        <dbReference type="Pfam" id="PF05685"/>
    </source>
</evidence>
<keyword evidence="3" id="KW-1185">Reference proteome</keyword>
<dbReference type="RefSeq" id="WP_323984365.1">
    <property type="nucleotide sequence ID" value="NZ_JAYKBW010000019.1"/>
</dbReference>